<comment type="caution">
    <text evidence="2">The sequence shown here is derived from an EMBL/GenBank/DDBJ whole genome shotgun (WGS) entry which is preliminary data.</text>
</comment>
<organism evidence="2 3">
    <name type="scientific">Planosporangium mesophilum</name>
    <dbReference type="NCBI Taxonomy" id="689768"/>
    <lineage>
        <taxon>Bacteria</taxon>
        <taxon>Bacillati</taxon>
        <taxon>Actinomycetota</taxon>
        <taxon>Actinomycetes</taxon>
        <taxon>Micromonosporales</taxon>
        <taxon>Micromonosporaceae</taxon>
        <taxon>Planosporangium</taxon>
    </lineage>
</organism>
<dbReference type="Proteomes" id="UP000599074">
    <property type="component" value="Unassembled WGS sequence"/>
</dbReference>
<protein>
    <submittedName>
        <fullName evidence="2">Uncharacterized protein</fullName>
    </submittedName>
</protein>
<proteinExistence type="predicted"/>
<evidence type="ECO:0000313" key="3">
    <source>
        <dbReference type="Proteomes" id="UP000599074"/>
    </source>
</evidence>
<evidence type="ECO:0000256" key="1">
    <source>
        <dbReference type="SAM" id="MobiDB-lite"/>
    </source>
</evidence>
<feature type="region of interest" description="Disordered" evidence="1">
    <location>
        <begin position="15"/>
        <end position="54"/>
    </location>
</feature>
<dbReference type="EMBL" id="BOON01000031">
    <property type="protein sequence ID" value="GII23833.1"/>
    <property type="molecule type" value="Genomic_DNA"/>
</dbReference>
<sequence length="91" mass="9870">MSLKTRPWVVRAGETASAAASSAGNPTKSSALSARPVRTAITKTTRPKTPMSPAKIQLAVPGRENGPPCSDMFIPRVRQVEQMLKVERRRV</sequence>
<evidence type="ECO:0000313" key="2">
    <source>
        <dbReference type="EMBL" id="GII23833.1"/>
    </source>
</evidence>
<keyword evidence="3" id="KW-1185">Reference proteome</keyword>
<gene>
    <name evidence="2" type="ORF">Pme01_34300</name>
</gene>
<accession>A0A8J3TCA3</accession>
<reference evidence="2" key="1">
    <citation type="submission" date="2021-01" db="EMBL/GenBank/DDBJ databases">
        <title>Whole genome shotgun sequence of Planosporangium mesophilum NBRC 109066.</title>
        <authorList>
            <person name="Komaki H."/>
            <person name="Tamura T."/>
        </authorList>
    </citation>
    <scope>NUCLEOTIDE SEQUENCE</scope>
    <source>
        <strain evidence="2">NBRC 109066</strain>
    </source>
</reference>
<dbReference type="AlphaFoldDB" id="A0A8J3TCA3"/>
<name>A0A8J3TCA3_9ACTN</name>